<dbReference type="EMBL" id="JALIRP010000025">
    <property type="protein sequence ID" value="MCJ8015319.1"/>
    <property type="molecule type" value="Genomic_DNA"/>
</dbReference>
<protein>
    <submittedName>
        <fullName evidence="1">Uncharacterized protein</fullName>
    </submittedName>
</protein>
<reference evidence="1" key="1">
    <citation type="submission" date="2022-04" db="EMBL/GenBank/DDBJ databases">
        <title>Paenibacillus mangrovi sp. nov., a novel endophytic bacterium isolated from bark of Kandelia candel.</title>
        <authorList>
            <person name="Tuo L."/>
        </authorList>
    </citation>
    <scope>NUCLEOTIDE SEQUENCE</scope>
    <source>
        <strain evidence="1">KQZ6P-2</strain>
    </source>
</reference>
<name>A0A9X1WZY2_9BACL</name>
<keyword evidence="2" id="KW-1185">Reference proteome</keyword>
<dbReference type="AlphaFoldDB" id="A0A9X1WZY2"/>
<dbReference type="Proteomes" id="UP001139347">
    <property type="component" value="Unassembled WGS sequence"/>
</dbReference>
<evidence type="ECO:0000313" key="1">
    <source>
        <dbReference type="EMBL" id="MCJ8015319.1"/>
    </source>
</evidence>
<proteinExistence type="predicted"/>
<dbReference type="RefSeq" id="WP_244731269.1">
    <property type="nucleotide sequence ID" value="NZ_JALIRP010000025.1"/>
</dbReference>
<sequence>MAKQPIYTDKVMVIIGFLIVRLNRGLSLEQAIEQVSEMKYPIGIKTGLDMTNSTIPLQWEQLNEYFESFDQRSYFYLLLECLRVMRTSSWGPYEACDALIVLKYWIVHNEEDHPTIREPIFRFGQKRKPDALAKRAQEILFNKLQGIQNF</sequence>
<organism evidence="1 2">
    <name type="scientific">Paenibacillus mangrovi</name>
    <dbReference type="NCBI Taxonomy" id="2931978"/>
    <lineage>
        <taxon>Bacteria</taxon>
        <taxon>Bacillati</taxon>
        <taxon>Bacillota</taxon>
        <taxon>Bacilli</taxon>
        <taxon>Bacillales</taxon>
        <taxon>Paenibacillaceae</taxon>
        <taxon>Paenibacillus</taxon>
    </lineage>
</organism>
<accession>A0A9X1WZY2</accession>
<evidence type="ECO:0000313" key="2">
    <source>
        <dbReference type="Proteomes" id="UP001139347"/>
    </source>
</evidence>
<gene>
    <name evidence="1" type="ORF">MUG84_27000</name>
</gene>
<comment type="caution">
    <text evidence="1">The sequence shown here is derived from an EMBL/GenBank/DDBJ whole genome shotgun (WGS) entry which is preliminary data.</text>
</comment>